<evidence type="ECO:0000256" key="4">
    <source>
        <dbReference type="ARBA" id="ARBA00023136"/>
    </source>
</evidence>
<dbReference type="EMBL" id="FWFQ01000036">
    <property type="protein sequence ID" value="SLN64646.1"/>
    <property type="molecule type" value="Genomic_DNA"/>
</dbReference>
<feature type="transmembrane region" description="Helical" evidence="5">
    <location>
        <begin position="172"/>
        <end position="191"/>
    </location>
</feature>
<keyword evidence="2 5" id="KW-0812">Transmembrane</keyword>
<feature type="transmembrane region" description="Helical" evidence="5">
    <location>
        <begin position="231"/>
        <end position="251"/>
    </location>
</feature>
<feature type="transmembrane region" description="Helical" evidence="5">
    <location>
        <begin position="37"/>
        <end position="59"/>
    </location>
</feature>
<dbReference type="GO" id="GO:0016020">
    <property type="term" value="C:membrane"/>
    <property type="evidence" value="ECO:0007669"/>
    <property type="project" value="UniProtKB-SubCell"/>
</dbReference>
<dbReference type="Proteomes" id="UP000193409">
    <property type="component" value="Unassembled WGS sequence"/>
</dbReference>
<dbReference type="PANTHER" id="PTHR10361:SF24">
    <property type="entry name" value="P3 PROTEIN"/>
    <property type="match status" value="1"/>
</dbReference>
<organism evidence="6 7">
    <name type="scientific">Pseudoruegeria aquimaris</name>
    <dbReference type="NCBI Taxonomy" id="393663"/>
    <lineage>
        <taxon>Bacteria</taxon>
        <taxon>Pseudomonadati</taxon>
        <taxon>Pseudomonadota</taxon>
        <taxon>Alphaproteobacteria</taxon>
        <taxon>Rhodobacterales</taxon>
        <taxon>Roseobacteraceae</taxon>
        <taxon>Pseudoruegeria</taxon>
    </lineage>
</organism>
<dbReference type="RefSeq" id="WP_085869897.1">
    <property type="nucleotide sequence ID" value="NZ_FWFQ01000036.1"/>
</dbReference>
<accession>A0A1Y5TIC0</accession>
<dbReference type="InterPro" id="IPR002657">
    <property type="entry name" value="BilAc:Na_symport/Acr3"/>
</dbReference>
<feature type="transmembrane region" description="Helical" evidence="5">
    <location>
        <begin position="257"/>
        <end position="278"/>
    </location>
</feature>
<dbReference type="PANTHER" id="PTHR10361">
    <property type="entry name" value="SODIUM-BILE ACID COTRANSPORTER"/>
    <property type="match status" value="1"/>
</dbReference>
<sequence length="286" mass="29322">MLIDVGLPLSLAIIMFSLGFGLTFADFGRVLTMPKAVIVGILGQMVLVPLVALLLLAVFSLPPALAFGVMLLSFSPGGVTSNMLTKMGAGNVALSITLTAVVSLLAVLTMPLLVAWSAQRLLGEAGPEIDVTAIAVTMFAITAVPVFLGLLLRRAAPGLAERGEPLLSRVALVLFVIVVVGALAANWGLFVANVGHLAPLLVTLNVLLLALGLLLARLLGLCGGDARCISIEMGVQNATVAITVAGLIAGQAGIGEFAIPGAVYGITMYLVSIPLIYAMRAFGARA</sequence>
<evidence type="ECO:0000313" key="7">
    <source>
        <dbReference type="Proteomes" id="UP000193409"/>
    </source>
</evidence>
<feature type="transmembrane region" description="Helical" evidence="5">
    <location>
        <begin position="65"/>
        <end position="85"/>
    </location>
</feature>
<dbReference type="AlphaFoldDB" id="A0A1Y5TIC0"/>
<keyword evidence="4 5" id="KW-0472">Membrane</keyword>
<name>A0A1Y5TIC0_9RHOB</name>
<evidence type="ECO:0000256" key="1">
    <source>
        <dbReference type="ARBA" id="ARBA00004141"/>
    </source>
</evidence>
<keyword evidence="7" id="KW-1185">Reference proteome</keyword>
<evidence type="ECO:0000256" key="5">
    <source>
        <dbReference type="SAM" id="Phobius"/>
    </source>
</evidence>
<keyword evidence="3 5" id="KW-1133">Transmembrane helix</keyword>
<dbReference type="InterPro" id="IPR038770">
    <property type="entry name" value="Na+/solute_symporter_sf"/>
</dbReference>
<feature type="transmembrane region" description="Helical" evidence="5">
    <location>
        <begin position="131"/>
        <end position="152"/>
    </location>
</feature>
<evidence type="ECO:0000313" key="6">
    <source>
        <dbReference type="EMBL" id="SLN64646.1"/>
    </source>
</evidence>
<reference evidence="6 7" key="1">
    <citation type="submission" date="2017-03" db="EMBL/GenBank/DDBJ databases">
        <authorList>
            <person name="Afonso C.L."/>
            <person name="Miller P.J."/>
            <person name="Scott M.A."/>
            <person name="Spackman E."/>
            <person name="Goraichik I."/>
            <person name="Dimitrov K.M."/>
            <person name="Suarez D.L."/>
            <person name="Swayne D.E."/>
        </authorList>
    </citation>
    <scope>NUCLEOTIDE SEQUENCE [LARGE SCALE GENOMIC DNA]</scope>
    <source>
        <strain evidence="6 7">CECT 7680</strain>
    </source>
</reference>
<feature type="transmembrane region" description="Helical" evidence="5">
    <location>
        <begin position="197"/>
        <end position="219"/>
    </location>
</feature>
<evidence type="ECO:0000256" key="2">
    <source>
        <dbReference type="ARBA" id="ARBA00022692"/>
    </source>
</evidence>
<protein>
    <submittedName>
        <fullName evidence="6">Sodium Bile acid symporter family protein</fullName>
    </submittedName>
</protein>
<gene>
    <name evidence="6" type="ORF">PSA7680_03410</name>
</gene>
<feature type="transmembrane region" description="Helical" evidence="5">
    <location>
        <begin position="92"/>
        <end position="119"/>
    </location>
</feature>
<dbReference type="Pfam" id="PF01758">
    <property type="entry name" value="SBF"/>
    <property type="match status" value="1"/>
</dbReference>
<dbReference type="InterPro" id="IPR004710">
    <property type="entry name" value="Bilac:Na_transpt"/>
</dbReference>
<dbReference type="OrthoDB" id="9806785at2"/>
<proteinExistence type="predicted"/>
<comment type="subcellular location">
    <subcellularLocation>
        <location evidence="1">Membrane</location>
        <topology evidence="1">Multi-pass membrane protein</topology>
    </subcellularLocation>
</comment>
<feature type="transmembrane region" description="Helical" evidence="5">
    <location>
        <begin position="6"/>
        <end position="25"/>
    </location>
</feature>
<evidence type="ECO:0000256" key="3">
    <source>
        <dbReference type="ARBA" id="ARBA00022989"/>
    </source>
</evidence>
<dbReference type="Gene3D" id="1.20.1530.20">
    <property type="match status" value="1"/>
</dbReference>